<sequence length="95" mass="10040">MIGTPFEPGKSGNPNGRPKIPAEVRELARSLTVEAIETHAEIMRDKAAPPAARGASANAILDRAWGKPTQPIDGDGEGGAIRSLVEIRFVKPGEE</sequence>
<comment type="caution">
    <text evidence="3">The sequence shown here is derived from an EMBL/GenBank/DDBJ whole genome shotgun (WGS) entry which is preliminary data.</text>
</comment>
<dbReference type="RefSeq" id="WP_238248694.1">
    <property type="nucleotide sequence ID" value="NZ_BPQX01000021.1"/>
</dbReference>
<evidence type="ECO:0000313" key="3">
    <source>
        <dbReference type="EMBL" id="MDQ0445203.1"/>
    </source>
</evidence>
<reference evidence="3 4" key="1">
    <citation type="submission" date="2023-07" db="EMBL/GenBank/DDBJ databases">
        <title>Genomic Encyclopedia of Type Strains, Phase IV (KMG-IV): sequencing the most valuable type-strain genomes for metagenomic binning, comparative biology and taxonomic classification.</title>
        <authorList>
            <person name="Goeker M."/>
        </authorList>
    </citation>
    <scope>NUCLEOTIDE SEQUENCE [LARGE SCALE GENOMIC DNA]</scope>
    <source>
        <strain evidence="3 4">DSM 19562</strain>
    </source>
</reference>
<protein>
    <recommendedName>
        <fullName evidence="2">DUF5681 domain-containing protein</fullName>
    </recommendedName>
</protein>
<evidence type="ECO:0000256" key="1">
    <source>
        <dbReference type="SAM" id="MobiDB-lite"/>
    </source>
</evidence>
<feature type="region of interest" description="Disordered" evidence="1">
    <location>
        <begin position="1"/>
        <end position="20"/>
    </location>
</feature>
<organism evidence="3 4">
    <name type="scientific">Methylobacterium persicinum</name>
    <dbReference type="NCBI Taxonomy" id="374426"/>
    <lineage>
        <taxon>Bacteria</taxon>
        <taxon>Pseudomonadati</taxon>
        <taxon>Pseudomonadota</taxon>
        <taxon>Alphaproteobacteria</taxon>
        <taxon>Hyphomicrobiales</taxon>
        <taxon>Methylobacteriaceae</taxon>
        <taxon>Methylobacterium</taxon>
    </lineage>
</organism>
<evidence type="ECO:0000313" key="4">
    <source>
        <dbReference type="Proteomes" id="UP001236369"/>
    </source>
</evidence>
<keyword evidence="4" id="KW-1185">Reference proteome</keyword>
<dbReference type="Proteomes" id="UP001236369">
    <property type="component" value="Unassembled WGS sequence"/>
</dbReference>
<feature type="domain" description="DUF5681" evidence="2">
    <location>
        <begin position="4"/>
        <end position="55"/>
    </location>
</feature>
<gene>
    <name evidence="3" type="ORF">QO016_004730</name>
</gene>
<accession>A0ABU0HSA0</accession>
<evidence type="ECO:0000259" key="2">
    <source>
        <dbReference type="Pfam" id="PF18932"/>
    </source>
</evidence>
<dbReference type="InterPro" id="IPR043736">
    <property type="entry name" value="DUF5681"/>
</dbReference>
<proteinExistence type="predicted"/>
<dbReference type="EMBL" id="JAUSVV010000023">
    <property type="protein sequence ID" value="MDQ0445203.1"/>
    <property type="molecule type" value="Genomic_DNA"/>
</dbReference>
<name>A0ABU0HSA0_9HYPH</name>
<dbReference type="Pfam" id="PF18932">
    <property type="entry name" value="DUF5681"/>
    <property type="match status" value="1"/>
</dbReference>